<reference evidence="2 7" key="4">
    <citation type="submission" date="2019-09" db="EMBL/GenBank/DDBJ databases">
        <title>Draft genome sequences of 48 bacterial type strains from the CCUG.</title>
        <authorList>
            <person name="Tunovic T."/>
            <person name="Pineiro-Iglesias B."/>
            <person name="Unosson C."/>
            <person name="Inganas E."/>
            <person name="Ohlen M."/>
            <person name="Cardew S."/>
            <person name="Jensie-Markopoulos S."/>
            <person name="Salva-Serra F."/>
            <person name="Jaen-Luchoro D."/>
            <person name="Karlsson R."/>
            <person name="Svensson-Stadler L."/>
            <person name="Chun J."/>
            <person name="Moore E."/>
        </authorList>
    </citation>
    <scope>NUCLEOTIDE SEQUENCE [LARGE SCALE GENOMIC DNA]</scope>
    <source>
        <strain evidence="2 7">CCUG 53116</strain>
    </source>
</reference>
<dbReference type="AlphaFoldDB" id="A0A1H0JIA5"/>
<gene>
    <name evidence="3" type="ORF">BVK86_20605</name>
    <name evidence="2" type="ORF">F7R15_19645</name>
    <name evidence="4" type="ORF">SAMN04490202_0877</name>
</gene>
<dbReference type="Proteomes" id="UP000460142">
    <property type="component" value="Unassembled WGS sequence"/>
</dbReference>
<dbReference type="Proteomes" id="UP000186756">
    <property type="component" value="Unassembled WGS sequence"/>
</dbReference>
<accession>A0A1H0JIA5</accession>
<feature type="domain" description="DUF4365" evidence="1">
    <location>
        <begin position="7"/>
        <end position="140"/>
    </location>
</feature>
<dbReference type="OrthoDB" id="6058959at2"/>
<dbReference type="EMBL" id="LT629709">
    <property type="protein sequence ID" value="SDO43374.1"/>
    <property type="molecule type" value="Genomic_DNA"/>
</dbReference>
<dbReference type="Pfam" id="PF14280">
    <property type="entry name" value="DUF4365"/>
    <property type="match status" value="1"/>
</dbReference>
<proteinExistence type="predicted"/>
<dbReference type="EMBL" id="MSTQ01000013">
    <property type="protein sequence ID" value="OLU00928.1"/>
    <property type="molecule type" value="Genomic_DNA"/>
</dbReference>
<evidence type="ECO:0000313" key="2">
    <source>
        <dbReference type="EMBL" id="KAB0483862.1"/>
    </source>
</evidence>
<dbReference type="Proteomes" id="UP000198549">
    <property type="component" value="Chromosome I"/>
</dbReference>
<evidence type="ECO:0000313" key="5">
    <source>
        <dbReference type="Proteomes" id="UP000186756"/>
    </source>
</evidence>
<keyword evidence="5" id="KW-1185">Reference proteome</keyword>
<dbReference type="InterPro" id="IPR025375">
    <property type="entry name" value="DUF4365"/>
</dbReference>
<protein>
    <submittedName>
        <fullName evidence="2">DUF4365 domain-containing protein</fullName>
    </submittedName>
</protein>
<name>A0A1H0JIA5_PSERE</name>
<dbReference type="EMBL" id="VZPS01000013">
    <property type="protein sequence ID" value="KAB0483862.1"/>
    <property type="molecule type" value="Genomic_DNA"/>
</dbReference>
<evidence type="ECO:0000259" key="1">
    <source>
        <dbReference type="Pfam" id="PF14280"/>
    </source>
</evidence>
<evidence type="ECO:0000313" key="3">
    <source>
        <dbReference type="EMBL" id="OLU00928.1"/>
    </source>
</evidence>
<reference evidence="5" key="3">
    <citation type="submission" date="2017-01" db="EMBL/GenBank/DDBJ databases">
        <authorList>
            <person name="Poblete-Castro I."/>
        </authorList>
    </citation>
    <scope>NUCLEOTIDE SEQUENCE [LARGE SCALE GENOMIC DNA]</scope>
    <source>
        <strain evidence="5">DSM 18361 / CCUG 53116 / MT1</strain>
    </source>
</reference>
<dbReference type="RefSeq" id="WP_075948158.1">
    <property type="nucleotide sequence ID" value="NZ_LT629709.1"/>
</dbReference>
<evidence type="ECO:0000313" key="4">
    <source>
        <dbReference type="EMBL" id="SDO43374.1"/>
    </source>
</evidence>
<evidence type="ECO:0000313" key="6">
    <source>
        <dbReference type="Proteomes" id="UP000198549"/>
    </source>
</evidence>
<sequence length="349" mass="40608">MTYQPVERQGVAKVDLAVSGIFGWIFREQPIVDYGIDGLIEYVVNGAPQGRLISVQIKSGDSYLNETKRGLVFYGEPRHLDYWLNHSNPVLLIVYTPRTETLRWVHITETAVVRTSNGWNVVFPPDQFFDRHSTPEISKLFYTHHRQPELLVSTNIGALLPQRQIQHIREMVNTVATNLRLPQWHSWICYACCDHLPKLSENFIDGVKTSAAITVGTIYPSSDLRHLRIAIENMIRNASTAIETLLERAEYIPKWGEWWGIRKFEVDYLNPNSNQAEAEHEAWLKRYLWAMKCFVKSVNLFADIVRELLDPNFFLATGKFLYYDDEFARPSELQLIEYSDQERFLILEK</sequence>
<reference evidence="4 6" key="1">
    <citation type="submission" date="2016-10" db="EMBL/GenBank/DDBJ databases">
        <authorList>
            <person name="de Groot N.N."/>
        </authorList>
    </citation>
    <scope>NUCLEOTIDE SEQUENCE [LARGE SCALE GENOMIC DNA]</scope>
    <source>
        <strain evidence="4 6">BS3776</strain>
    </source>
</reference>
<reference evidence="3" key="2">
    <citation type="submission" date="2017-01" db="EMBL/GenBank/DDBJ databases">
        <authorList>
            <person name="Mah S.A."/>
            <person name="Swanson W.J."/>
            <person name="Moy G.W."/>
            <person name="Vacquier V.D."/>
        </authorList>
    </citation>
    <scope>NUCLEOTIDE SEQUENCE [LARGE SCALE GENOMIC DNA]</scope>
    <source>
        <strain evidence="3">MT1</strain>
    </source>
</reference>
<organism evidence="4 6">
    <name type="scientific">Pseudomonas reinekei</name>
    <dbReference type="NCBI Taxonomy" id="395598"/>
    <lineage>
        <taxon>Bacteria</taxon>
        <taxon>Pseudomonadati</taxon>
        <taxon>Pseudomonadota</taxon>
        <taxon>Gammaproteobacteria</taxon>
        <taxon>Pseudomonadales</taxon>
        <taxon>Pseudomonadaceae</taxon>
        <taxon>Pseudomonas</taxon>
    </lineage>
</organism>
<evidence type="ECO:0000313" key="7">
    <source>
        <dbReference type="Proteomes" id="UP000460142"/>
    </source>
</evidence>